<dbReference type="InterPro" id="IPR016169">
    <property type="entry name" value="FAD-bd_PCMH_sub2"/>
</dbReference>
<comment type="cofactor">
    <cofactor evidence="1">
        <name>FAD</name>
        <dbReference type="ChEBI" id="CHEBI:57692"/>
    </cofactor>
</comment>
<dbReference type="InterPro" id="IPR016167">
    <property type="entry name" value="FAD-bd_PCMH_sub1"/>
</dbReference>
<protein>
    <recommendedName>
        <fullName evidence="12">FAD-binding PCMH-type domain-containing protein</fullName>
    </recommendedName>
</protein>
<evidence type="ECO:0000256" key="3">
    <source>
        <dbReference type="ARBA" id="ARBA00005466"/>
    </source>
</evidence>
<feature type="signal peptide" evidence="11">
    <location>
        <begin position="1"/>
        <end position="19"/>
    </location>
</feature>
<organism evidence="13 14">
    <name type="scientific">Penstemon smallii</name>
    <dbReference type="NCBI Taxonomy" id="265156"/>
    <lineage>
        <taxon>Eukaryota</taxon>
        <taxon>Viridiplantae</taxon>
        <taxon>Streptophyta</taxon>
        <taxon>Embryophyta</taxon>
        <taxon>Tracheophyta</taxon>
        <taxon>Spermatophyta</taxon>
        <taxon>Magnoliopsida</taxon>
        <taxon>eudicotyledons</taxon>
        <taxon>Gunneridae</taxon>
        <taxon>Pentapetalae</taxon>
        <taxon>asterids</taxon>
        <taxon>lamiids</taxon>
        <taxon>Lamiales</taxon>
        <taxon>Plantaginaceae</taxon>
        <taxon>Cheloneae</taxon>
        <taxon>Penstemon</taxon>
    </lineage>
</organism>
<dbReference type="Gene3D" id="3.30.43.10">
    <property type="entry name" value="Uridine Diphospho-n-acetylenolpyruvylglucosamine Reductase, domain 2"/>
    <property type="match status" value="1"/>
</dbReference>
<feature type="domain" description="FAD-binding PCMH-type" evidence="12">
    <location>
        <begin position="69"/>
        <end position="243"/>
    </location>
</feature>
<dbReference type="EMBL" id="JBJXBP010000001">
    <property type="protein sequence ID" value="KAL3848789.1"/>
    <property type="molecule type" value="Genomic_DNA"/>
</dbReference>
<keyword evidence="8" id="KW-0560">Oxidoreductase</keyword>
<dbReference type="Gene3D" id="3.30.465.10">
    <property type="match status" value="1"/>
</dbReference>
<dbReference type="FunFam" id="3.30.43.10:FF:000004">
    <property type="entry name" value="Berberine bridge enzyme-like 15"/>
    <property type="match status" value="1"/>
</dbReference>
<dbReference type="InterPro" id="IPR006094">
    <property type="entry name" value="Oxid_FAD_bind_N"/>
</dbReference>
<dbReference type="PROSITE" id="PS00862">
    <property type="entry name" value="OX2_COVAL_FAD"/>
    <property type="match status" value="1"/>
</dbReference>
<keyword evidence="9" id="KW-1015">Disulfide bond</keyword>
<dbReference type="InterPro" id="IPR036318">
    <property type="entry name" value="FAD-bd_PCMH-like_sf"/>
</dbReference>
<comment type="pathway">
    <text evidence="2">Alkaloid biosynthesis.</text>
</comment>
<evidence type="ECO:0000256" key="4">
    <source>
        <dbReference type="ARBA" id="ARBA00022589"/>
    </source>
</evidence>
<evidence type="ECO:0000259" key="12">
    <source>
        <dbReference type="PROSITE" id="PS51387"/>
    </source>
</evidence>
<feature type="chain" id="PRO_5044869533" description="FAD-binding PCMH-type domain-containing protein" evidence="11">
    <location>
        <begin position="20"/>
        <end position="541"/>
    </location>
</feature>
<keyword evidence="7" id="KW-0274">FAD</keyword>
<reference evidence="13 14" key="1">
    <citation type="submission" date="2024-12" db="EMBL/GenBank/DDBJ databases">
        <title>The unique morphological basis and parallel evolutionary history of personate flowers in Penstemon.</title>
        <authorList>
            <person name="Depatie T.H."/>
            <person name="Wessinger C.A."/>
        </authorList>
    </citation>
    <scope>NUCLEOTIDE SEQUENCE [LARGE SCALE GENOMIC DNA]</scope>
    <source>
        <strain evidence="13">WTNN_2</strain>
        <tissue evidence="13">Leaf</tissue>
    </source>
</reference>
<dbReference type="Pfam" id="PF08031">
    <property type="entry name" value="BBE"/>
    <property type="match status" value="1"/>
</dbReference>
<keyword evidence="14" id="KW-1185">Reference proteome</keyword>
<dbReference type="PROSITE" id="PS51387">
    <property type="entry name" value="FAD_PCMH"/>
    <property type="match status" value="1"/>
</dbReference>
<evidence type="ECO:0000313" key="14">
    <source>
        <dbReference type="Proteomes" id="UP001634393"/>
    </source>
</evidence>
<dbReference type="Gene3D" id="3.40.462.20">
    <property type="match status" value="1"/>
</dbReference>
<comment type="similarity">
    <text evidence="3">Belongs to the oxygen-dependent FAD-linked oxidoreductase family.</text>
</comment>
<dbReference type="SUPFAM" id="SSF56176">
    <property type="entry name" value="FAD-binding/transporter-associated domain-like"/>
    <property type="match status" value="1"/>
</dbReference>
<evidence type="ECO:0000256" key="10">
    <source>
        <dbReference type="ARBA" id="ARBA00023180"/>
    </source>
</evidence>
<keyword evidence="4" id="KW-0017">Alkaloid metabolism</keyword>
<dbReference type="PANTHER" id="PTHR32448">
    <property type="entry name" value="OS08G0158400 PROTEIN"/>
    <property type="match status" value="1"/>
</dbReference>
<dbReference type="Proteomes" id="UP001634393">
    <property type="component" value="Unassembled WGS sequence"/>
</dbReference>
<dbReference type="AlphaFoldDB" id="A0ABD3UGY9"/>
<evidence type="ECO:0000256" key="2">
    <source>
        <dbReference type="ARBA" id="ARBA00004913"/>
    </source>
</evidence>
<sequence>MKSPCITFLFFLLANLCSAQNNNTDFLQCLTSQFQASNSTQNVIYTPQNSSYSSIFLALARNPHFISTSKERPLAIITPNNESEIQATIHCAKIYDILIRVRSGGHDYEGLSYISQTPFVIVDMVNLRSISIDTKDNTAWIQTGAILGELYYTIAKTSTTLAFTAGACPTVGVGGHFSGGGYSMISRKHGLAIDNIIDAIVINANGEILDRNSMGDDHFWAIRGGGGTSFGIVVAFKVKLVTVPETVIVFNVARTLEQNATQLVHKWQYISDKIEENLLIRVFLRSVISESSNRTIQASFTALFIGGGVGDLLQIMEKNFPELGLVERDCIEMSWIESTLFFADFPNGSPINILLERPGGSHNNFKGKSDYVREPIPEHGLEGIWKYLNEEYENRAELQFSPYGGKLSTISESETPFPHRSGNIFMIHYVVGWGTDAQRHLNWIRSLYSYMTPFVSKSPRTAYLNYRDLDIGRNNNEGNTNYKQASVWGFKCFKNNFNRLVRVKTKVDPSNFFRNEQSIPVDVSYYIRKNTGILNNESFIV</sequence>
<keyword evidence="10" id="KW-0325">Glycoprotein</keyword>
<comment type="caution">
    <text evidence="13">The sequence shown here is derived from an EMBL/GenBank/DDBJ whole genome shotgun (WGS) entry which is preliminary data.</text>
</comment>
<name>A0ABD3UGY9_9LAMI</name>
<dbReference type="InterPro" id="IPR012951">
    <property type="entry name" value="BBE"/>
</dbReference>
<evidence type="ECO:0000313" key="13">
    <source>
        <dbReference type="EMBL" id="KAL3848789.1"/>
    </source>
</evidence>
<accession>A0ABD3UGY9</accession>
<dbReference type="GO" id="GO:0016491">
    <property type="term" value="F:oxidoreductase activity"/>
    <property type="evidence" value="ECO:0007669"/>
    <property type="project" value="UniProtKB-KW"/>
</dbReference>
<evidence type="ECO:0000256" key="8">
    <source>
        <dbReference type="ARBA" id="ARBA00023002"/>
    </source>
</evidence>
<dbReference type="InterPro" id="IPR006093">
    <property type="entry name" value="Oxy_OxRdtase_FAD_BS"/>
</dbReference>
<keyword evidence="6 11" id="KW-0732">Signal</keyword>
<evidence type="ECO:0000256" key="1">
    <source>
        <dbReference type="ARBA" id="ARBA00001974"/>
    </source>
</evidence>
<evidence type="ECO:0000256" key="7">
    <source>
        <dbReference type="ARBA" id="ARBA00022827"/>
    </source>
</evidence>
<dbReference type="Pfam" id="PF01565">
    <property type="entry name" value="FAD_binding_4"/>
    <property type="match status" value="1"/>
</dbReference>
<evidence type="ECO:0000256" key="11">
    <source>
        <dbReference type="SAM" id="SignalP"/>
    </source>
</evidence>
<evidence type="ECO:0000256" key="6">
    <source>
        <dbReference type="ARBA" id="ARBA00022729"/>
    </source>
</evidence>
<evidence type="ECO:0000256" key="5">
    <source>
        <dbReference type="ARBA" id="ARBA00022630"/>
    </source>
</evidence>
<gene>
    <name evidence="13" type="ORF">ACJIZ3_010671</name>
</gene>
<evidence type="ECO:0000256" key="9">
    <source>
        <dbReference type="ARBA" id="ARBA00023157"/>
    </source>
</evidence>
<keyword evidence="5" id="KW-0285">Flavoprotein</keyword>
<proteinExistence type="inferred from homology"/>
<dbReference type="InterPro" id="IPR016166">
    <property type="entry name" value="FAD-bd_PCMH"/>
</dbReference>